<feature type="non-terminal residue" evidence="2">
    <location>
        <position position="74"/>
    </location>
</feature>
<sequence>MPQPIESVMGALGSPEGRGNVYQPASRKRRAERPINPGVMASQLEEDEAADEHLVAQTLFDLAHAFEGRQGVAG</sequence>
<evidence type="ECO:0000313" key="2">
    <source>
        <dbReference type="EMBL" id="GFH17101.1"/>
    </source>
</evidence>
<feature type="non-terminal residue" evidence="2">
    <location>
        <position position="1"/>
    </location>
</feature>
<reference evidence="2 3" key="1">
    <citation type="submission" date="2020-02" db="EMBL/GenBank/DDBJ databases">
        <title>Draft genome sequence of Haematococcus lacustris strain NIES-144.</title>
        <authorList>
            <person name="Morimoto D."/>
            <person name="Nakagawa S."/>
            <person name="Yoshida T."/>
            <person name="Sawayama S."/>
        </authorList>
    </citation>
    <scope>NUCLEOTIDE SEQUENCE [LARGE SCALE GENOMIC DNA]</scope>
    <source>
        <strain evidence="2 3">NIES-144</strain>
    </source>
</reference>
<evidence type="ECO:0000256" key="1">
    <source>
        <dbReference type="SAM" id="MobiDB-lite"/>
    </source>
</evidence>
<protein>
    <submittedName>
        <fullName evidence="2">Uncharacterized protein</fullName>
    </submittedName>
</protein>
<feature type="region of interest" description="Disordered" evidence="1">
    <location>
        <begin position="1"/>
        <end position="35"/>
    </location>
</feature>
<evidence type="ECO:0000313" key="3">
    <source>
        <dbReference type="Proteomes" id="UP000485058"/>
    </source>
</evidence>
<organism evidence="2 3">
    <name type="scientific">Haematococcus lacustris</name>
    <name type="common">Green alga</name>
    <name type="synonym">Haematococcus pluvialis</name>
    <dbReference type="NCBI Taxonomy" id="44745"/>
    <lineage>
        <taxon>Eukaryota</taxon>
        <taxon>Viridiplantae</taxon>
        <taxon>Chlorophyta</taxon>
        <taxon>core chlorophytes</taxon>
        <taxon>Chlorophyceae</taxon>
        <taxon>CS clade</taxon>
        <taxon>Chlamydomonadales</taxon>
        <taxon>Haematococcaceae</taxon>
        <taxon>Haematococcus</taxon>
    </lineage>
</organism>
<accession>A0A699Z4U7</accession>
<dbReference type="AlphaFoldDB" id="A0A699Z4U7"/>
<gene>
    <name evidence="2" type="ORF">HaLaN_13657</name>
</gene>
<proteinExistence type="predicted"/>
<keyword evidence="3" id="KW-1185">Reference proteome</keyword>
<dbReference type="EMBL" id="BLLF01001097">
    <property type="protein sequence ID" value="GFH17101.1"/>
    <property type="molecule type" value="Genomic_DNA"/>
</dbReference>
<dbReference type="Proteomes" id="UP000485058">
    <property type="component" value="Unassembled WGS sequence"/>
</dbReference>
<comment type="caution">
    <text evidence="2">The sequence shown here is derived from an EMBL/GenBank/DDBJ whole genome shotgun (WGS) entry which is preliminary data.</text>
</comment>
<name>A0A699Z4U7_HAELA</name>